<comment type="caution">
    <text evidence="1">The sequence shown here is derived from an EMBL/GenBank/DDBJ whole genome shotgun (WGS) entry which is preliminary data.</text>
</comment>
<evidence type="ECO:0000313" key="1">
    <source>
        <dbReference type="EMBL" id="MBC5736655.1"/>
    </source>
</evidence>
<dbReference type="Proteomes" id="UP000607645">
    <property type="component" value="Unassembled WGS sequence"/>
</dbReference>
<name>A0A8J6MCD6_9FIRM</name>
<sequence length="320" mass="37299">MTGMKDQYFGVEVEMTGITREQAAQALADYFGTVPRYKGGAYDTWVVKDTENKEWKLMSDGSIYGECKTLDGYKHTNDRRYKVEMVSPKLTYAELPKFQECVRQVRHAGAKVNSSCGLHVHVDAANHNRQSLKNLLSIMYSKEDILFKALQVNPNRVREYCQKVREPMLRQARTLSAEETKDLTQLERIWYEGDISSGEHYNWTRYYALNLHSVFYRGTVEWRCFNSTLHAGRAAAYINLCLAMSAQAIAQRSTVMRKTHSDNELFTFRVWLVRLGLNGPEFKNTRDHLLANLDGDRAWRYDKDSYEVNKKKKKNREMER</sequence>
<dbReference type="RefSeq" id="WP_155151649.1">
    <property type="nucleotide sequence ID" value="NZ_JACOPQ010000004.1"/>
</dbReference>
<protein>
    <submittedName>
        <fullName evidence="1">Amidoligase family protein</fullName>
    </submittedName>
</protein>
<dbReference type="Pfam" id="PF12224">
    <property type="entry name" value="Amidoligase_2"/>
    <property type="match status" value="1"/>
</dbReference>
<reference evidence="1" key="1">
    <citation type="submission" date="2020-08" db="EMBL/GenBank/DDBJ databases">
        <title>Genome public.</title>
        <authorList>
            <person name="Liu C."/>
            <person name="Sun Q."/>
        </authorList>
    </citation>
    <scope>NUCLEOTIDE SEQUENCE</scope>
    <source>
        <strain evidence="1">NSJ-52</strain>
    </source>
</reference>
<dbReference type="PANTHER" id="PTHR36847">
    <property type="entry name" value="AMIDOLIGASE ENZYME"/>
    <property type="match status" value="1"/>
</dbReference>
<evidence type="ECO:0000313" key="2">
    <source>
        <dbReference type="Proteomes" id="UP000607645"/>
    </source>
</evidence>
<proteinExistence type="predicted"/>
<gene>
    <name evidence="1" type="ORF">H8S62_06480</name>
</gene>
<dbReference type="AlphaFoldDB" id="A0A8J6MCD6"/>
<organism evidence="1 2">
    <name type="scientific">Lawsonibacter faecis</name>
    <dbReference type="NCBI Taxonomy" id="2763052"/>
    <lineage>
        <taxon>Bacteria</taxon>
        <taxon>Bacillati</taxon>
        <taxon>Bacillota</taxon>
        <taxon>Clostridia</taxon>
        <taxon>Eubacteriales</taxon>
        <taxon>Oscillospiraceae</taxon>
        <taxon>Lawsonibacter</taxon>
    </lineage>
</organism>
<dbReference type="PANTHER" id="PTHR36847:SF1">
    <property type="entry name" value="AMIDOLIGASE ENZYME"/>
    <property type="match status" value="1"/>
</dbReference>
<dbReference type="InterPro" id="IPR022025">
    <property type="entry name" value="Amidoligase_2"/>
</dbReference>
<keyword evidence="2" id="KW-1185">Reference proteome</keyword>
<accession>A0A8J6MCD6</accession>
<dbReference type="EMBL" id="JACOPQ010000004">
    <property type="protein sequence ID" value="MBC5736655.1"/>
    <property type="molecule type" value="Genomic_DNA"/>
</dbReference>